<proteinExistence type="inferred from homology"/>
<accession>A0A9J6PE36</accession>
<gene>
    <name evidence="7" type="ORF">NJQ99_06240</name>
</gene>
<evidence type="ECO:0000256" key="1">
    <source>
        <dbReference type="ARBA" id="ARBA00010815"/>
    </source>
</evidence>
<evidence type="ECO:0000256" key="3">
    <source>
        <dbReference type="ARBA" id="ARBA00022679"/>
    </source>
</evidence>
<dbReference type="PANTHER" id="PTHR43667:SF2">
    <property type="entry name" value="FATTY ACID C-METHYL TRANSFERASE"/>
    <property type="match status" value="1"/>
</dbReference>
<dbReference type="Proteomes" id="UP001055804">
    <property type="component" value="Unassembled WGS sequence"/>
</dbReference>
<keyword evidence="3" id="KW-0808">Transferase</keyword>
<dbReference type="GO" id="GO:0008610">
    <property type="term" value="P:lipid biosynthetic process"/>
    <property type="evidence" value="ECO:0007669"/>
    <property type="project" value="InterPro"/>
</dbReference>
<protein>
    <submittedName>
        <fullName evidence="7">Cyclopropane-fatty-acyl-phospholipid synthase family protein</fullName>
    </submittedName>
</protein>
<dbReference type="InterPro" id="IPR003333">
    <property type="entry name" value="CMAS"/>
</dbReference>
<dbReference type="SUPFAM" id="SSF53335">
    <property type="entry name" value="S-adenosyl-L-methionine-dependent methyltransferases"/>
    <property type="match status" value="1"/>
</dbReference>
<dbReference type="RefSeq" id="WP_269331923.1">
    <property type="nucleotide sequence ID" value="NZ_JAMZFT010000001.1"/>
</dbReference>
<organism evidence="7 8">
    <name type="scientific">Futiania mangrovi</name>
    <dbReference type="NCBI Taxonomy" id="2959716"/>
    <lineage>
        <taxon>Bacteria</taxon>
        <taxon>Pseudomonadati</taxon>
        <taxon>Pseudomonadota</taxon>
        <taxon>Alphaproteobacteria</taxon>
        <taxon>Futianiales</taxon>
        <taxon>Futianiaceae</taxon>
        <taxon>Futiania</taxon>
    </lineage>
</organism>
<evidence type="ECO:0000313" key="8">
    <source>
        <dbReference type="Proteomes" id="UP001055804"/>
    </source>
</evidence>
<keyword evidence="4" id="KW-0949">S-adenosyl-L-methionine</keyword>
<dbReference type="Pfam" id="PF02353">
    <property type="entry name" value="CMAS"/>
    <property type="match status" value="1"/>
</dbReference>
<keyword evidence="5" id="KW-0443">Lipid metabolism</keyword>
<dbReference type="AlphaFoldDB" id="A0A9J6PE36"/>
<evidence type="ECO:0000256" key="2">
    <source>
        <dbReference type="ARBA" id="ARBA00022603"/>
    </source>
</evidence>
<dbReference type="CDD" id="cd02440">
    <property type="entry name" value="AdoMet_MTases"/>
    <property type="match status" value="1"/>
</dbReference>
<dbReference type="PANTHER" id="PTHR43667">
    <property type="entry name" value="CYCLOPROPANE-FATTY-ACYL-PHOSPHOLIPID SYNTHASE"/>
    <property type="match status" value="1"/>
</dbReference>
<dbReference type="InterPro" id="IPR050723">
    <property type="entry name" value="CFA/CMAS"/>
</dbReference>
<evidence type="ECO:0000313" key="7">
    <source>
        <dbReference type="EMBL" id="MCP1336003.1"/>
    </source>
</evidence>
<dbReference type="Gene3D" id="3.40.50.150">
    <property type="entry name" value="Vaccinia Virus protein VP39"/>
    <property type="match status" value="1"/>
</dbReference>
<name>A0A9J6PE36_9PROT</name>
<evidence type="ECO:0000256" key="5">
    <source>
        <dbReference type="ARBA" id="ARBA00023098"/>
    </source>
</evidence>
<dbReference type="InterPro" id="IPR029063">
    <property type="entry name" value="SAM-dependent_MTases_sf"/>
</dbReference>
<dbReference type="PIRSF" id="PIRSF003085">
    <property type="entry name" value="CMAS"/>
    <property type="match status" value="1"/>
</dbReference>
<keyword evidence="8" id="KW-1185">Reference proteome</keyword>
<comment type="similarity">
    <text evidence="1">Belongs to the CFA/CMAS family.</text>
</comment>
<dbReference type="EMBL" id="JAMZFT010000001">
    <property type="protein sequence ID" value="MCP1336003.1"/>
    <property type="molecule type" value="Genomic_DNA"/>
</dbReference>
<dbReference type="GO" id="GO:0032259">
    <property type="term" value="P:methylation"/>
    <property type="evidence" value="ECO:0007669"/>
    <property type="project" value="UniProtKB-KW"/>
</dbReference>
<comment type="caution">
    <text evidence="7">The sequence shown here is derived from an EMBL/GenBank/DDBJ whole genome shotgun (WGS) entry which is preliminary data.</text>
</comment>
<feature type="active site" evidence="6">
    <location>
        <position position="406"/>
    </location>
</feature>
<reference evidence="7" key="1">
    <citation type="submission" date="2022-06" db="EMBL/GenBank/DDBJ databases">
        <title>Isolation and Genomics of Futiania mangrovii gen. nov., sp. nov., a Rare and Metabolically-versatile member in the Class Alphaproteobacteria.</title>
        <authorList>
            <person name="Liu L."/>
            <person name="Huang W.-C."/>
            <person name="Pan J."/>
            <person name="Li J."/>
            <person name="Huang Y."/>
            <person name="Du H."/>
            <person name="Liu Y."/>
            <person name="Li M."/>
        </authorList>
    </citation>
    <scope>NUCLEOTIDE SEQUENCE</scope>
    <source>
        <strain evidence="7">FT118</strain>
    </source>
</reference>
<evidence type="ECO:0000256" key="4">
    <source>
        <dbReference type="ARBA" id="ARBA00022691"/>
    </source>
</evidence>
<evidence type="ECO:0000256" key="6">
    <source>
        <dbReference type="PIRSR" id="PIRSR003085-1"/>
    </source>
</evidence>
<keyword evidence="2" id="KW-0489">Methyltransferase</keyword>
<sequence length="425" mass="47016">MTAATNPETGRMAVTDAGGHGTVHLTRAALPRIAGLDMWARIALGHLSNIAAGRYRIVLPDGRTIVAEGSEPGPEGTILIRDPRLWRRVVLGGDIGLAEAYIDGWWDSPDLAAVIEVGARNMAAFGMKFAGSPLHKAMRRVGHLLRPNSRSGSRKNIMAHYDLGNSFYQAWLDETMTYSSALFRAGDEPLPQAQRNKYAAIAQAMNLTPGQKVLEIGAGWGGFAEFAAGEVGAHVTGITISPSQYDFAKKRIFEKGLAEKVDIRLQDYREVEGRFDRIASIEMFEAVGERYWPQFFGKVRDCLAPGGHAALQIITIREEFYDSYRSGADFIQRYIFPGGMLPSPTALKQEVAKAGLAWRGAVEFGQDYARTLGLWHRQFLEAWPSLTSQGFDDRFRRLWQYYLCYCEGGFRAGNIDVAQISLAKA</sequence>
<dbReference type="GO" id="GO:0008168">
    <property type="term" value="F:methyltransferase activity"/>
    <property type="evidence" value="ECO:0007669"/>
    <property type="project" value="UniProtKB-KW"/>
</dbReference>